<feature type="domain" description="Aminotransferase class I/classII large" evidence="4">
    <location>
        <begin position="30"/>
        <end position="378"/>
    </location>
</feature>
<comment type="caution">
    <text evidence="5">The sequence shown here is derived from an EMBL/GenBank/DDBJ whole genome shotgun (WGS) entry which is preliminary data.</text>
</comment>
<keyword evidence="2 5" id="KW-0032">Aminotransferase</keyword>
<dbReference type="Pfam" id="PF00155">
    <property type="entry name" value="Aminotran_1_2"/>
    <property type="match status" value="1"/>
</dbReference>
<evidence type="ECO:0000256" key="1">
    <source>
        <dbReference type="ARBA" id="ARBA00001933"/>
    </source>
</evidence>
<evidence type="ECO:0000259" key="4">
    <source>
        <dbReference type="Pfam" id="PF00155"/>
    </source>
</evidence>
<proteinExistence type="predicted"/>
<comment type="cofactor">
    <cofactor evidence="1">
        <name>pyridoxal 5'-phosphate</name>
        <dbReference type="ChEBI" id="CHEBI:597326"/>
    </cofactor>
</comment>
<keyword evidence="6" id="KW-1185">Reference proteome</keyword>
<dbReference type="Proteomes" id="UP000736583">
    <property type="component" value="Unassembled WGS sequence"/>
</dbReference>
<dbReference type="PANTHER" id="PTHR42832">
    <property type="entry name" value="AMINO ACID AMINOTRANSFERASE"/>
    <property type="match status" value="1"/>
</dbReference>
<sequence length="384" mass="43982">MKINNRIVNLQEYHFNKIETLKREVSAKGKDIIDLGIGDPDLSPPKEVNEALIEALSYEKYHNYPVSEGIFELKEQIAKYYKVNYNVELEKDEILILVGSKEGLSNIIPATCDISDHIILPEPSYPAYEACSRLWGVIPYKTPLIEERGYFPRLNTIPENIKKVAKLMIINYPNNPTGAILKEDFLWEVKKMCREYNIVLCNDGAYKEIVQNNKKKLSILMGGIENCIEFGSFSKAFSMTGYRIAYVAGDKNIIKALLKVKSNIDSGQFIPIQYAALKAIKDCEHYIEHINHIYYRRKILAENILKEKGLEYFKGQGTFYIWCKVPKGYTTDEFCNKLLVERGIVVTPGYVFGKLGFGHFRISLTKEEELISKALNSIDKISMN</sequence>
<reference evidence="5 6" key="1">
    <citation type="submission" date="2021-06" db="EMBL/GenBank/DDBJ databases">
        <authorList>
            <person name="Sun Q."/>
            <person name="Li D."/>
        </authorList>
    </citation>
    <scope>NUCLEOTIDE SEQUENCE [LARGE SCALE GENOMIC DNA]</scope>
    <source>
        <strain evidence="5 6">MSJ-4</strain>
    </source>
</reference>
<evidence type="ECO:0000256" key="3">
    <source>
        <dbReference type="ARBA" id="ARBA00022679"/>
    </source>
</evidence>
<dbReference type="InterPro" id="IPR004838">
    <property type="entry name" value="NHTrfase_class1_PyrdxlP-BS"/>
</dbReference>
<dbReference type="GO" id="GO:0008483">
    <property type="term" value="F:transaminase activity"/>
    <property type="evidence" value="ECO:0007669"/>
    <property type="project" value="UniProtKB-KW"/>
</dbReference>
<evidence type="ECO:0000313" key="6">
    <source>
        <dbReference type="Proteomes" id="UP000736583"/>
    </source>
</evidence>
<evidence type="ECO:0000256" key="2">
    <source>
        <dbReference type="ARBA" id="ARBA00022576"/>
    </source>
</evidence>
<name>A0ABS6EXC9_9CLOT</name>
<evidence type="ECO:0000313" key="5">
    <source>
        <dbReference type="EMBL" id="MBU5590881.1"/>
    </source>
</evidence>
<dbReference type="PANTHER" id="PTHR42832:SF3">
    <property type="entry name" value="L-GLUTAMINE--4-(METHYLSULFANYL)-2-OXOBUTANOATE AMINOTRANSFERASE"/>
    <property type="match status" value="1"/>
</dbReference>
<keyword evidence="3" id="KW-0808">Transferase</keyword>
<dbReference type="RefSeq" id="WP_216455967.1">
    <property type="nucleotide sequence ID" value="NZ_JAHLQL010000001.1"/>
</dbReference>
<dbReference type="CDD" id="cd00609">
    <property type="entry name" value="AAT_like"/>
    <property type="match status" value="1"/>
</dbReference>
<dbReference type="EMBL" id="JAHLQL010000001">
    <property type="protein sequence ID" value="MBU5590881.1"/>
    <property type="molecule type" value="Genomic_DNA"/>
</dbReference>
<gene>
    <name evidence="5" type="ORF">KQI89_03815</name>
</gene>
<accession>A0ABS6EXC9</accession>
<dbReference type="InterPro" id="IPR004839">
    <property type="entry name" value="Aminotransferase_I/II_large"/>
</dbReference>
<protein>
    <submittedName>
        <fullName evidence="5">Aminotransferase class I/II-fold pyridoxal phosphate-dependent enzyme</fullName>
    </submittedName>
</protein>
<dbReference type="PROSITE" id="PS00105">
    <property type="entry name" value="AA_TRANSFER_CLASS_1"/>
    <property type="match status" value="1"/>
</dbReference>
<organism evidence="5 6">
    <name type="scientific">Clostridium simiarum</name>
    <dbReference type="NCBI Taxonomy" id="2841506"/>
    <lineage>
        <taxon>Bacteria</taxon>
        <taxon>Bacillati</taxon>
        <taxon>Bacillota</taxon>
        <taxon>Clostridia</taxon>
        <taxon>Eubacteriales</taxon>
        <taxon>Clostridiaceae</taxon>
        <taxon>Clostridium</taxon>
    </lineage>
</organism>
<dbReference type="InterPro" id="IPR050881">
    <property type="entry name" value="LL-DAP_aminotransferase"/>
</dbReference>